<dbReference type="Proteomes" id="UP000317646">
    <property type="component" value="Unassembled WGS sequence"/>
</dbReference>
<dbReference type="InterPro" id="IPR029044">
    <property type="entry name" value="Nucleotide-diphossugar_trans"/>
</dbReference>
<dbReference type="GO" id="GO:0016740">
    <property type="term" value="F:transferase activity"/>
    <property type="evidence" value="ECO:0007669"/>
    <property type="project" value="UniProtKB-KW"/>
</dbReference>
<evidence type="ECO:0000313" key="3">
    <source>
        <dbReference type="Proteomes" id="UP000317646"/>
    </source>
</evidence>
<organism evidence="2 3">
    <name type="scientific">Hymenobacter nivis</name>
    <dbReference type="NCBI Taxonomy" id="1850093"/>
    <lineage>
        <taxon>Bacteria</taxon>
        <taxon>Pseudomonadati</taxon>
        <taxon>Bacteroidota</taxon>
        <taxon>Cytophagia</taxon>
        <taxon>Cytophagales</taxon>
        <taxon>Hymenobacteraceae</taxon>
        <taxon>Hymenobacter</taxon>
    </lineage>
</organism>
<keyword evidence="2" id="KW-0808">Transferase</keyword>
<dbReference type="SUPFAM" id="SSF53448">
    <property type="entry name" value="Nucleotide-diphospho-sugar transferases"/>
    <property type="match status" value="1"/>
</dbReference>
<reference evidence="2 3" key="1">
    <citation type="journal article" date="2019" name="Environ. Microbiol.">
        <title>Species interactions and distinct microbial communities in high Arctic permafrost affected cryosols are associated with the CH4 and CO2 gas fluxes.</title>
        <authorList>
            <person name="Altshuler I."/>
            <person name="Hamel J."/>
            <person name="Turney S."/>
            <person name="Magnuson E."/>
            <person name="Levesque R."/>
            <person name="Greer C."/>
            <person name="Whyte L.G."/>
        </authorList>
    </citation>
    <scope>NUCLEOTIDE SEQUENCE [LARGE SCALE GENOMIC DNA]</scope>
    <source>
        <strain evidence="2 3">S9.2P</strain>
    </source>
</reference>
<dbReference type="Pfam" id="PF13712">
    <property type="entry name" value="Glyco_tranf_2_5"/>
    <property type="match status" value="1"/>
</dbReference>
<dbReference type="InterPro" id="IPR059123">
    <property type="entry name" value="StrF_dom"/>
</dbReference>
<gene>
    <name evidence="2" type="ORF">EAH73_03235</name>
</gene>
<name>A0A502HGF6_9BACT</name>
<feature type="domain" description="Streptomycin biosynthesis protein StrF" evidence="1">
    <location>
        <begin position="4"/>
        <end position="207"/>
    </location>
</feature>
<evidence type="ECO:0000313" key="2">
    <source>
        <dbReference type="EMBL" id="TPG72260.1"/>
    </source>
</evidence>
<proteinExistence type="predicted"/>
<dbReference type="OrthoDB" id="7851643at2"/>
<protein>
    <submittedName>
        <fullName evidence="2">Glycosyltransferase</fullName>
    </submittedName>
</protein>
<comment type="caution">
    <text evidence="2">The sequence shown here is derived from an EMBL/GenBank/DDBJ whole genome shotgun (WGS) entry which is preliminary data.</text>
</comment>
<evidence type="ECO:0000259" key="1">
    <source>
        <dbReference type="Pfam" id="PF13712"/>
    </source>
</evidence>
<dbReference type="RefSeq" id="WP_140465040.1">
    <property type="nucleotide sequence ID" value="NZ_RCYZ01000001.1"/>
</dbReference>
<dbReference type="AlphaFoldDB" id="A0A502HGF6"/>
<sequence length="291" mass="33846">MISIIICSRDKNVLALASQNVADTIGLPYEIIAIDNSQGQYGICAAYNKGASQSKYDILCFMHEDLQFNTNNWGQLVAEILKDNSIGALGVAGGKWNIKAPISWWGCGNKYVSINIDENDKKGYNKVTYSNPEQSKLVDVAGLDGLWICSKKDVWQKYPFDAVTFTDFHFYDIDYCANIFNEYRICVTYDINIRHFSRGNINDSWFINADKFYNKHKQRLPMGNILSGPNYLRSREYNVCKDFVLEIVKRNIDPHIGFKYLFNCFQIFPFNRNTFWLIRNYIKYYLNFKQQ</sequence>
<keyword evidence="3" id="KW-1185">Reference proteome</keyword>
<dbReference type="EMBL" id="RCYZ01000001">
    <property type="protein sequence ID" value="TPG72260.1"/>
    <property type="molecule type" value="Genomic_DNA"/>
</dbReference>
<dbReference type="Gene3D" id="3.90.550.10">
    <property type="entry name" value="Spore Coat Polysaccharide Biosynthesis Protein SpsA, Chain A"/>
    <property type="match status" value="1"/>
</dbReference>
<accession>A0A502HGF6</accession>